<feature type="compositionally biased region" description="Basic and acidic residues" evidence="2">
    <location>
        <begin position="165"/>
        <end position="187"/>
    </location>
</feature>
<dbReference type="GO" id="GO:0032012">
    <property type="term" value="P:regulation of ARF protein signal transduction"/>
    <property type="evidence" value="ECO:0007669"/>
    <property type="project" value="InterPro"/>
</dbReference>
<keyword evidence="1" id="KW-0175">Coiled coil</keyword>
<feature type="compositionally biased region" description="Polar residues" evidence="2">
    <location>
        <begin position="1064"/>
        <end position="1078"/>
    </location>
</feature>
<feature type="compositionally biased region" description="Polar residues" evidence="2">
    <location>
        <begin position="309"/>
        <end position="329"/>
    </location>
</feature>
<dbReference type="GO" id="GO:0005085">
    <property type="term" value="F:guanyl-nucleotide exchange factor activity"/>
    <property type="evidence" value="ECO:0007669"/>
    <property type="project" value="InterPro"/>
</dbReference>
<reference evidence="5" key="1">
    <citation type="submission" date="2023-04" db="EMBL/GenBank/DDBJ databases">
        <title>Black Yeasts Isolated from many extreme environments.</title>
        <authorList>
            <person name="Coleine C."/>
            <person name="Stajich J.E."/>
            <person name="Selbmann L."/>
        </authorList>
    </citation>
    <scope>NUCLEOTIDE SEQUENCE</scope>
    <source>
        <strain evidence="5">CCFEE 5312</strain>
    </source>
</reference>
<feature type="compositionally biased region" description="Low complexity" evidence="2">
    <location>
        <begin position="376"/>
        <end position="390"/>
    </location>
</feature>
<evidence type="ECO:0000259" key="4">
    <source>
        <dbReference type="PROSITE" id="PS50190"/>
    </source>
</evidence>
<dbReference type="EMBL" id="JAWDJX010000001">
    <property type="protein sequence ID" value="KAK3058919.1"/>
    <property type="molecule type" value="Genomic_DNA"/>
</dbReference>
<feature type="region of interest" description="Disordered" evidence="2">
    <location>
        <begin position="901"/>
        <end position="931"/>
    </location>
</feature>
<dbReference type="Gene3D" id="2.30.29.30">
    <property type="entry name" value="Pleckstrin-homology domain (PH domain)/Phosphotyrosine-binding domain (PTB)"/>
    <property type="match status" value="1"/>
</dbReference>
<feature type="compositionally biased region" description="Basic and acidic residues" evidence="2">
    <location>
        <begin position="903"/>
        <end position="914"/>
    </location>
</feature>
<feature type="region of interest" description="Disordered" evidence="2">
    <location>
        <begin position="1332"/>
        <end position="1572"/>
    </location>
</feature>
<dbReference type="InterPro" id="IPR001849">
    <property type="entry name" value="PH_domain"/>
</dbReference>
<organism evidence="5 6">
    <name type="scientific">Extremus antarcticus</name>
    <dbReference type="NCBI Taxonomy" id="702011"/>
    <lineage>
        <taxon>Eukaryota</taxon>
        <taxon>Fungi</taxon>
        <taxon>Dikarya</taxon>
        <taxon>Ascomycota</taxon>
        <taxon>Pezizomycotina</taxon>
        <taxon>Dothideomycetes</taxon>
        <taxon>Dothideomycetidae</taxon>
        <taxon>Mycosphaerellales</taxon>
        <taxon>Extremaceae</taxon>
        <taxon>Extremus</taxon>
    </lineage>
</organism>
<feature type="region of interest" description="Disordered" evidence="2">
    <location>
        <begin position="16"/>
        <end position="198"/>
    </location>
</feature>
<feature type="compositionally biased region" description="Acidic residues" evidence="2">
    <location>
        <begin position="1535"/>
        <end position="1544"/>
    </location>
</feature>
<feature type="compositionally biased region" description="Basic and acidic residues" evidence="2">
    <location>
        <begin position="1386"/>
        <end position="1396"/>
    </location>
</feature>
<name>A0AAJ0LXJ9_9PEZI</name>
<feature type="compositionally biased region" description="Low complexity" evidence="2">
    <location>
        <begin position="1416"/>
        <end position="1427"/>
    </location>
</feature>
<dbReference type="InterPro" id="IPR000904">
    <property type="entry name" value="Sec7_dom"/>
</dbReference>
<feature type="compositionally biased region" description="Low complexity" evidence="2">
    <location>
        <begin position="1334"/>
        <end position="1343"/>
    </location>
</feature>
<proteinExistence type="predicted"/>
<dbReference type="SUPFAM" id="SSF48425">
    <property type="entry name" value="Sec7 domain"/>
    <property type="match status" value="1"/>
</dbReference>
<feature type="compositionally biased region" description="Low complexity" evidence="2">
    <location>
        <begin position="418"/>
        <end position="442"/>
    </location>
</feature>
<keyword evidence="6" id="KW-1185">Reference proteome</keyword>
<dbReference type="PANTHER" id="PTHR10663:SF405">
    <property type="entry name" value="ARF GUANINE NUCLEOTIDE EXCHANGE FACTOR SYT1"/>
    <property type="match status" value="1"/>
</dbReference>
<feature type="region of interest" description="Disordered" evidence="2">
    <location>
        <begin position="1064"/>
        <end position="1088"/>
    </location>
</feature>
<feature type="compositionally biased region" description="Basic and acidic residues" evidence="2">
    <location>
        <begin position="34"/>
        <end position="45"/>
    </location>
</feature>
<dbReference type="SUPFAM" id="SSF50729">
    <property type="entry name" value="PH domain-like"/>
    <property type="match status" value="1"/>
</dbReference>
<feature type="coiled-coil region" evidence="1">
    <location>
        <begin position="948"/>
        <end position="982"/>
    </location>
</feature>
<evidence type="ECO:0000256" key="1">
    <source>
        <dbReference type="SAM" id="Coils"/>
    </source>
</evidence>
<dbReference type="InterPro" id="IPR023394">
    <property type="entry name" value="Sec7_C_sf"/>
</dbReference>
<evidence type="ECO:0000259" key="3">
    <source>
        <dbReference type="PROSITE" id="PS50003"/>
    </source>
</evidence>
<gene>
    <name evidence="5" type="ORF">LTR09_000484</name>
</gene>
<sequence length="1572" mass="173689">MPNLLTKRRSLLDLLSVSSDNNDGRPKTSSLAIERPHLSDERPKSEYGFPRSRLSRELLRDELPEPEDHQDSRSTRSKRFSMLKMRNYSESHLSVRAKQVEKLEREDAPPVPAVHVPAIVKTAPTMDFPTGERHETQVEYDEHSRDRKTRPSLFKRSLSKGRSPARREPRKSTDEKRSEDKSREKKPSSLRWRKLQGRSTGLEDLARMAASQVASNQTAPPSYDDESNSALALPVPGHRFSESSRSDGSNGSADQIYGSTTTTTHTVSTHTTFFKLARRNKNRNSLFPLPVKIPPPSEPVQQDDPPTPRASTSAFSSKSDQHGANGNSAQVFPRRHTEEGPIKPSPLAANTALARGALSFAEPGGMSLMRNESQRSRASSSSSPIQPPRRLGMRDRASTTSSFGRTSYDAGTPPPVPGSLSGRTSTSTTGRTSLGNLLNLSRFRQGSDPHSPRHGSPGTRSKSNSFAISRETLVVPEREEGDTPSRYLERLEAAVARSMIAGILSKSADPFAQAVLRSYTRRFSFFGEPLDMSLRKFLLEAELPKETQQVDRVLQAFADRYHECNPGIFVSSDFAYIVAFSLMMLHTDVYNKNNKRKMQKQDYLKNTAGQRVSDEVLGCFYDNICYTPFIHYEEEVDINGEHFLPFKPRKSKSKVKLPITDVNKKPSGPADPYDLLRDNTLDKLRPAIGESISMEDPFNYKATQRDLDPHYLQRAFTHTGTLQIISQRSRPTAYEGQFTNHAPPALMEMQPGIINIKVTKVGTLWRKDAKKKKARSPWNEWGAVLTGSQLYMFKNVHWVKGLTHQFNSAQVRGRPRTPVTFTPPLQDFKYDAILRTDNAVALVDSSYNRHKNAFTFIGPSGQEEVLLADNESELNDWLALINYAAAFRAAGVRIRGMVGGAEEDTRSKDVRRLESTQSARSAQSAASDVAQNRLLSPQMQRQVMAARRQIMVQKVAEATNEISEANKDLEDMLRNARHLQILAPVVPKTREDIIHAAAQLDASLKWRRRDIWRMKCYKDIIAMDVQQDGVSAEQIEALAEQQQQAEVPESAKKTLPMALSRLTSKASAFRTSPQSPGSPTFAKRPSTTGSLEAFTNDIFRTPSESTTQQHEGEWRLPPLQLDVQASDPHRASISSALLSSSYQSRNSVSQASTTSGGMPVDGATSDEPVDGTTPRPQAPSSALLDPEVELLARASMTPDPIAARGVKVDGAASPVITGTPESSNKQRTGVRRSLQKTLRDPHHHGSSVHKHRKGKGSDSTVRSTTGAPVVKAPATATKDMDKDTAEAVEDGTPGLKREKGRFVLHGKQASVVQFGTEWPDARMKARREAWRQASGSTTTTLGTDQQRTPLASPVHRGNSYGLGGADGLGLSPRDFGQQENGANRDVGGHEVPHDSEFQYDAEAAEAYAEHRASPLAMSDASRSGSDARALDDDEEDDRFYDASPTQSQKREKRGTVIGPSQQLQKLETLGPRRMSPDEVDSDDDSDNVSPTRKSAKRTTVIGPNTKQPFLSPLLPLPTQQAQTTREHDGSAQAGAEEDEDDSDEYTTPPSDAGDYEHERPLSQGSAQRVTVI</sequence>
<dbReference type="SMART" id="SM00233">
    <property type="entry name" value="PH"/>
    <property type="match status" value="1"/>
</dbReference>
<feature type="compositionally biased region" description="Basic and acidic residues" evidence="2">
    <location>
        <begin position="130"/>
        <end position="145"/>
    </location>
</feature>
<feature type="region of interest" description="Disordered" evidence="2">
    <location>
        <begin position="1147"/>
        <end position="1183"/>
    </location>
</feature>
<feature type="compositionally biased region" description="Acidic residues" evidence="2">
    <location>
        <begin position="1477"/>
        <end position="1486"/>
    </location>
</feature>
<dbReference type="InterPro" id="IPR011993">
    <property type="entry name" value="PH-like_dom_sf"/>
</dbReference>
<feature type="region of interest" description="Disordered" evidence="2">
    <location>
        <begin position="1212"/>
        <end position="1294"/>
    </location>
</feature>
<comment type="caution">
    <text evidence="5">The sequence shown here is derived from an EMBL/GenBank/DDBJ whole genome shotgun (WGS) entry which is preliminary data.</text>
</comment>
<dbReference type="PROSITE" id="PS50190">
    <property type="entry name" value="SEC7"/>
    <property type="match status" value="1"/>
</dbReference>
<dbReference type="Pfam" id="PF01369">
    <property type="entry name" value="Sec7"/>
    <property type="match status" value="1"/>
</dbReference>
<protein>
    <submittedName>
        <fullName evidence="5">Uncharacterized protein</fullName>
    </submittedName>
</protein>
<dbReference type="Gene3D" id="1.10.1000.11">
    <property type="entry name" value="Arf Nucleotide-binding Site Opener,domain 2"/>
    <property type="match status" value="1"/>
</dbReference>
<dbReference type="Proteomes" id="UP001271007">
    <property type="component" value="Unassembled WGS sequence"/>
</dbReference>
<dbReference type="PANTHER" id="PTHR10663">
    <property type="entry name" value="GUANYL-NUCLEOTIDE EXCHANGE FACTOR"/>
    <property type="match status" value="1"/>
</dbReference>
<feature type="compositionally biased region" description="Polar residues" evidence="2">
    <location>
        <begin position="458"/>
        <end position="467"/>
    </location>
</feature>
<feature type="compositionally biased region" description="Basic and acidic residues" evidence="2">
    <location>
        <begin position="98"/>
        <end position="108"/>
    </location>
</feature>
<evidence type="ECO:0000256" key="2">
    <source>
        <dbReference type="SAM" id="MobiDB-lite"/>
    </source>
</evidence>
<accession>A0AAJ0LXJ9</accession>
<dbReference type="PROSITE" id="PS50003">
    <property type="entry name" value="PH_DOMAIN"/>
    <property type="match status" value="1"/>
</dbReference>
<feature type="region of interest" description="Disordered" evidence="2">
    <location>
        <begin position="286"/>
        <end position="329"/>
    </location>
</feature>
<feature type="compositionally biased region" description="Low complexity" evidence="2">
    <location>
        <begin position="915"/>
        <end position="931"/>
    </location>
</feature>
<feature type="compositionally biased region" description="Polar residues" evidence="2">
    <location>
        <begin position="1562"/>
        <end position="1572"/>
    </location>
</feature>
<feature type="compositionally biased region" description="Basic and acidic residues" evidence="2">
    <location>
        <begin position="54"/>
        <end position="74"/>
    </location>
</feature>
<dbReference type="SMART" id="SM00222">
    <property type="entry name" value="Sec7"/>
    <property type="match status" value="1"/>
</dbReference>
<feature type="compositionally biased region" description="Basic residues" evidence="2">
    <location>
        <begin position="1241"/>
        <end position="1254"/>
    </location>
</feature>
<dbReference type="FunFam" id="1.10.1000.11:FF:000002">
    <property type="entry name" value="Cytohesin 1"/>
    <property type="match status" value="1"/>
</dbReference>
<evidence type="ECO:0000313" key="6">
    <source>
        <dbReference type="Proteomes" id="UP001271007"/>
    </source>
</evidence>
<feature type="region of interest" description="Disordered" evidence="2">
    <location>
        <begin position="370"/>
        <end position="471"/>
    </location>
</feature>
<dbReference type="InterPro" id="IPR035999">
    <property type="entry name" value="Sec7_dom_sf"/>
</dbReference>
<feature type="compositionally biased region" description="Polar residues" evidence="2">
    <location>
        <begin position="1257"/>
        <end position="1266"/>
    </location>
</feature>
<evidence type="ECO:0000313" key="5">
    <source>
        <dbReference type="EMBL" id="KAK3058919.1"/>
    </source>
</evidence>
<feature type="region of interest" description="Disordered" evidence="2">
    <location>
        <begin position="210"/>
        <end position="267"/>
    </location>
</feature>
<feature type="domain" description="PH" evidence="3">
    <location>
        <begin position="757"/>
        <end position="886"/>
    </location>
</feature>
<feature type="domain" description="SEC7" evidence="4">
    <location>
        <begin position="452"/>
        <end position="627"/>
    </location>
</feature>
<dbReference type="CDD" id="cd00171">
    <property type="entry name" value="Sec7"/>
    <property type="match status" value="1"/>
</dbReference>